<name>A0A656A3N7_VIBCL</name>
<dbReference type="Proteomes" id="UP000041770">
    <property type="component" value="Unassembled WGS sequence"/>
</dbReference>
<accession>A0A656A3N7</accession>
<reference evidence="1 2" key="1">
    <citation type="submission" date="2015-07" db="EMBL/GenBank/DDBJ databases">
        <authorList>
            <consortium name="Pathogen Informatics"/>
        </authorList>
    </citation>
    <scope>NUCLEOTIDE SEQUENCE [LARGE SCALE GENOMIC DNA]</scope>
    <source>
        <strain evidence="1 2">A316</strain>
    </source>
</reference>
<sequence>MGNVLEQQFIKRFCPFLLIWVGRRFHLFENIRMATSRTLTEDHQVTRQNVRPFNRDCHGYAEIVRRQIVHWSILDSTTRMDIHRIIQNGARDFRHVVFGNRRDNPWFLFEIQRGGGQSTGRFQQVG</sequence>
<gene>
    <name evidence="1" type="ORF">ERS013200_00755</name>
</gene>
<organism evidence="1 2">
    <name type="scientific">Vibrio cholerae</name>
    <dbReference type="NCBI Taxonomy" id="666"/>
    <lineage>
        <taxon>Bacteria</taxon>
        <taxon>Pseudomonadati</taxon>
        <taxon>Pseudomonadota</taxon>
        <taxon>Gammaproteobacteria</taxon>
        <taxon>Vibrionales</taxon>
        <taxon>Vibrionaceae</taxon>
        <taxon>Vibrio</taxon>
    </lineage>
</organism>
<evidence type="ECO:0000313" key="2">
    <source>
        <dbReference type="Proteomes" id="UP000041770"/>
    </source>
</evidence>
<evidence type="ECO:0000313" key="1">
    <source>
        <dbReference type="EMBL" id="CSC17265.1"/>
    </source>
</evidence>
<protein>
    <submittedName>
        <fullName evidence="1">Uncharacterized protein</fullName>
    </submittedName>
</protein>
<dbReference type="AlphaFoldDB" id="A0A656A3N7"/>
<dbReference type="EMBL" id="CWQY01000003">
    <property type="protein sequence ID" value="CSC17265.1"/>
    <property type="molecule type" value="Genomic_DNA"/>
</dbReference>
<proteinExistence type="predicted"/>